<dbReference type="InterPro" id="IPR012338">
    <property type="entry name" value="Beta-lactam/transpept-like"/>
</dbReference>
<dbReference type="InterPro" id="IPR037167">
    <property type="entry name" value="Peptidase_S11_C_sf"/>
</dbReference>
<dbReference type="UniPathway" id="UPA00219"/>
<dbReference type="Pfam" id="PF07943">
    <property type="entry name" value="PBP5_C"/>
    <property type="match status" value="1"/>
</dbReference>
<evidence type="ECO:0000259" key="17">
    <source>
        <dbReference type="SMART" id="SM00936"/>
    </source>
</evidence>
<evidence type="ECO:0000313" key="19">
    <source>
        <dbReference type="Proteomes" id="UP000192731"/>
    </source>
</evidence>
<evidence type="ECO:0000256" key="10">
    <source>
        <dbReference type="ARBA" id="ARBA00022984"/>
    </source>
</evidence>
<evidence type="ECO:0000256" key="14">
    <source>
        <dbReference type="PIRSR" id="PIRSR618044-2"/>
    </source>
</evidence>
<comment type="similarity">
    <text evidence="3 15">Belongs to the peptidase S11 family.</text>
</comment>
<dbReference type="EC" id="3.4.16.4" evidence="4"/>
<evidence type="ECO:0000256" key="3">
    <source>
        <dbReference type="ARBA" id="ARBA00007164"/>
    </source>
</evidence>
<keyword evidence="5 18" id="KW-0121">Carboxypeptidase</keyword>
<evidence type="ECO:0000256" key="1">
    <source>
        <dbReference type="ARBA" id="ARBA00003217"/>
    </source>
</evidence>
<evidence type="ECO:0000256" key="8">
    <source>
        <dbReference type="ARBA" id="ARBA00022801"/>
    </source>
</evidence>
<dbReference type="AlphaFoldDB" id="A0A1W1VQL6"/>
<keyword evidence="9" id="KW-0133">Cell shape</keyword>
<protein>
    <recommendedName>
        <fullName evidence="4">serine-type D-Ala-D-Ala carboxypeptidase</fullName>
        <ecNumber evidence="4">3.4.16.4</ecNumber>
    </recommendedName>
</protein>
<evidence type="ECO:0000256" key="16">
    <source>
        <dbReference type="SAM" id="SignalP"/>
    </source>
</evidence>
<dbReference type="SMART" id="SM00936">
    <property type="entry name" value="PBP5_C"/>
    <property type="match status" value="1"/>
</dbReference>
<evidence type="ECO:0000256" key="5">
    <source>
        <dbReference type="ARBA" id="ARBA00022645"/>
    </source>
</evidence>
<evidence type="ECO:0000256" key="7">
    <source>
        <dbReference type="ARBA" id="ARBA00022729"/>
    </source>
</evidence>
<organism evidence="18 19">
    <name type="scientific">Desulfonispora thiosulfatigenes DSM 11270</name>
    <dbReference type="NCBI Taxonomy" id="656914"/>
    <lineage>
        <taxon>Bacteria</taxon>
        <taxon>Bacillati</taxon>
        <taxon>Bacillota</taxon>
        <taxon>Clostridia</taxon>
        <taxon>Eubacteriales</taxon>
        <taxon>Peptococcaceae</taxon>
        <taxon>Desulfonispora</taxon>
    </lineage>
</organism>
<dbReference type="InterPro" id="IPR001967">
    <property type="entry name" value="Peptidase_S11_N"/>
</dbReference>
<feature type="active site" evidence="13">
    <location>
        <position position="120"/>
    </location>
</feature>
<dbReference type="Gene3D" id="3.40.710.10">
    <property type="entry name" value="DD-peptidase/beta-lactamase superfamily"/>
    <property type="match status" value="1"/>
</dbReference>
<dbReference type="SUPFAM" id="SSF69189">
    <property type="entry name" value="Penicillin-binding protein associated domain"/>
    <property type="match status" value="1"/>
</dbReference>
<evidence type="ECO:0000256" key="11">
    <source>
        <dbReference type="ARBA" id="ARBA00023316"/>
    </source>
</evidence>
<dbReference type="Gene3D" id="2.60.410.10">
    <property type="entry name" value="D-Ala-D-Ala carboxypeptidase, C-terminal domain"/>
    <property type="match status" value="1"/>
</dbReference>
<dbReference type="SUPFAM" id="SSF56601">
    <property type="entry name" value="beta-lactamase/transpeptidase-like"/>
    <property type="match status" value="1"/>
</dbReference>
<comment type="catalytic activity">
    <reaction evidence="12">
        <text>Preferential cleavage: (Ac)2-L-Lys-D-Ala-|-D-Ala. Also transpeptidation of peptidyl-alanyl moieties that are N-acyl substituents of D-alanine.</text>
        <dbReference type="EC" id="3.4.16.4"/>
    </reaction>
</comment>
<comment type="pathway">
    <text evidence="2">Cell wall biogenesis; peptidoglycan biosynthesis.</text>
</comment>
<dbReference type="GO" id="GO:0006508">
    <property type="term" value="P:proteolysis"/>
    <property type="evidence" value="ECO:0007669"/>
    <property type="project" value="UniProtKB-KW"/>
</dbReference>
<keyword evidence="10" id="KW-0573">Peptidoglycan synthesis</keyword>
<dbReference type="InterPro" id="IPR015956">
    <property type="entry name" value="Peniciliin-bd_prot_C_sf"/>
</dbReference>
<evidence type="ECO:0000256" key="13">
    <source>
        <dbReference type="PIRSR" id="PIRSR618044-1"/>
    </source>
</evidence>
<dbReference type="Proteomes" id="UP000192731">
    <property type="component" value="Unassembled WGS sequence"/>
</dbReference>
<dbReference type="EMBL" id="FWWT01000022">
    <property type="protein sequence ID" value="SMB95214.1"/>
    <property type="molecule type" value="Genomic_DNA"/>
</dbReference>
<feature type="active site" description="Proton acceptor" evidence="13">
    <location>
        <position position="63"/>
    </location>
</feature>
<dbReference type="Pfam" id="PF00768">
    <property type="entry name" value="Peptidase_S11"/>
    <property type="match status" value="1"/>
</dbReference>
<evidence type="ECO:0000256" key="12">
    <source>
        <dbReference type="ARBA" id="ARBA00034000"/>
    </source>
</evidence>
<proteinExistence type="inferred from homology"/>
<dbReference type="InterPro" id="IPR012907">
    <property type="entry name" value="Peptidase_S11_C"/>
</dbReference>
<keyword evidence="6" id="KW-0645">Protease</keyword>
<keyword evidence="7 16" id="KW-0732">Signal</keyword>
<dbReference type="GO" id="GO:0008360">
    <property type="term" value="P:regulation of cell shape"/>
    <property type="evidence" value="ECO:0007669"/>
    <property type="project" value="UniProtKB-KW"/>
</dbReference>
<feature type="domain" description="Peptidase S11 D-Ala-D-Ala carboxypeptidase A C-terminal" evidence="17">
    <location>
        <begin position="277"/>
        <end position="367"/>
    </location>
</feature>
<feature type="binding site" evidence="14">
    <location>
        <position position="226"/>
    </location>
    <ligand>
        <name>substrate</name>
    </ligand>
</feature>
<dbReference type="GO" id="GO:0009002">
    <property type="term" value="F:serine-type D-Ala-D-Ala carboxypeptidase activity"/>
    <property type="evidence" value="ECO:0007669"/>
    <property type="project" value="UniProtKB-EC"/>
</dbReference>
<dbReference type="PANTHER" id="PTHR21581:SF6">
    <property type="entry name" value="TRAFFICKING PROTEIN PARTICLE COMPLEX SUBUNIT 12"/>
    <property type="match status" value="1"/>
</dbReference>
<gene>
    <name evidence="18" type="ORF">SAMN00017405_0353</name>
</gene>
<dbReference type="STRING" id="656914.SAMN00017405_0353"/>
<accession>A0A1W1VQL6</accession>
<name>A0A1W1VQL6_DESTI</name>
<dbReference type="PANTHER" id="PTHR21581">
    <property type="entry name" value="D-ALANYL-D-ALANINE CARBOXYPEPTIDASE"/>
    <property type="match status" value="1"/>
</dbReference>
<feature type="signal peptide" evidence="16">
    <location>
        <begin position="1"/>
        <end position="26"/>
    </location>
</feature>
<sequence>MNMKRSISIMTLLLLLFTLVPQATFANDLKLESPSVILIDAESGKILYEKDPHVERAPASVTKLMTLLVAIEAIKDGRGNFEDVVVASEHASQYGGSQIYLEPGEEMKLKELLISIAVGSANDSCVAVAEHLYGSEESFIKAMNEKAKELGLKHTQFQNTNGLKAEGHYTSAYDMAMIAKEGLKHKELLQLTSIKHYKLRENTEKPFQLDSTNKLLWWYKGADGFKTGWIGEESGFCLASTAKRDSLRLISVVLGAQERRGNFRDAMTLFNYGFAGYKYQEFMKKGQEVGQINVDKGEQDFVTAVTKDNVGTIIAKGKDKNITKEIKLMSSIKAPVKKGDKVGTVTILKSNTRICEYDLVAKENVKRGTIWRQFNKVYTELYDFD</sequence>
<dbReference type="GO" id="GO:0071555">
    <property type="term" value="P:cell wall organization"/>
    <property type="evidence" value="ECO:0007669"/>
    <property type="project" value="UniProtKB-KW"/>
</dbReference>
<evidence type="ECO:0000256" key="2">
    <source>
        <dbReference type="ARBA" id="ARBA00004752"/>
    </source>
</evidence>
<reference evidence="18 19" key="1">
    <citation type="submission" date="2017-04" db="EMBL/GenBank/DDBJ databases">
        <authorList>
            <person name="Afonso C.L."/>
            <person name="Miller P.J."/>
            <person name="Scott M.A."/>
            <person name="Spackman E."/>
            <person name="Goraichik I."/>
            <person name="Dimitrov K.M."/>
            <person name="Suarez D.L."/>
            <person name="Swayne D.E."/>
        </authorList>
    </citation>
    <scope>NUCLEOTIDE SEQUENCE [LARGE SCALE GENOMIC DNA]</scope>
    <source>
        <strain evidence="18 19">DSM 11270</strain>
    </source>
</reference>
<feature type="chain" id="PRO_5012258295" description="serine-type D-Ala-D-Ala carboxypeptidase" evidence="16">
    <location>
        <begin position="27"/>
        <end position="385"/>
    </location>
</feature>
<evidence type="ECO:0000256" key="15">
    <source>
        <dbReference type="RuleBase" id="RU004016"/>
    </source>
</evidence>
<feature type="active site" description="Acyl-ester intermediate" evidence="13">
    <location>
        <position position="60"/>
    </location>
</feature>
<evidence type="ECO:0000256" key="6">
    <source>
        <dbReference type="ARBA" id="ARBA00022670"/>
    </source>
</evidence>
<keyword evidence="11" id="KW-0961">Cell wall biogenesis/degradation</keyword>
<evidence type="ECO:0000313" key="18">
    <source>
        <dbReference type="EMBL" id="SMB95214.1"/>
    </source>
</evidence>
<comment type="function">
    <text evidence="1">Removes C-terminal D-alanyl residues from sugar-peptide cell wall precursors.</text>
</comment>
<dbReference type="InterPro" id="IPR018044">
    <property type="entry name" value="Peptidase_S11"/>
</dbReference>
<keyword evidence="8" id="KW-0378">Hydrolase</keyword>
<keyword evidence="19" id="KW-1185">Reference proteome</keyword>
<evidence type="ECO:0000256" key="9">
    <source>
        <dbReference type="ARBA" id="ARBA00022960"/>
    </source>
</evidence>
<dbReference type="PRINTS" id="PR00725">
    <property type="entry name" value="DADACBPTASE1"/>
</dbReference>
<dbReference type="GO" id="GO:0009252">
    <property type="term" value="P:peptidoglycan biosynthetic process"/>
    <property type="evidence" value="ECO:0007669"/>
    <property type="project" value="UniProtKB-UniPathway"/>
</dbReference>
<evidence type="ECO:0000256" key="4">
    <source>
        <dbReference type="ARBA" id="ARBA00012448"/>
    </source>
</evidence>